<proteinExistence type="predicted"/>
<name>A0A392T0R4_9FABA</name>
<evidence type="ECO:0000313" key="1">
    <source>
        <dbReference type="EMBL" id="MCI53977.1"/>
    </source>
</evidence>
<evidence type="ECO:0000313" key="2">
    <source>
        <dbReference type="Proteomes" id="UP000265520"/>
    </source>
</evidence>
<comment type="caution">
    <text evidence="1">The sequence shown here is derived from an EMBL/GenBank/DDBJ whole genome shotgun (WGS) entry which is preliminary data.</text>
</comment>
<dbReference type="AlphaFoldDB" id="A0A392T0R4"/>
<feature type="non-terminal residue" evidence="1">
    <location>
        <position position="37"/>
    </location>
</feature>
<sequence length="37" mass="4283">MVRPKFEDEAWNLQLMSPGDNPFRQARLALHFSPVLA</sequence>
<protein>
    <submittedName>
        <fullName evidence="1">Uncharacterized protein</fullName>
    </submittedName>
</protein>
<dbReference type="EMBL" id="LXQA010472269">
    <property type="protein sequence ID" value="MCI53977.1"/>
    <property type="molecule type" value="Genomic_DNA"/>
</dbReference>
<accession>A0A392T0R4</accession>
<reference evidence="1 2" key="1">
    <citation type="journal article" date="2018" name="Front. Plant Sci.">
        <title>Red Clover (Trifolium pratense) and Zigzag Clover (T. medium) - A Picture of Genomic Similarities and Differences.</title>
        <authorList>
            <person name="Dluhosova J."/>
            <person name="Istvanek J."/>
            <person name="Nedelnik J."/>
            <person name="Repkova J."/>
        </authorList>
    </citation>
    <scope>NUCLEOTIDE SEQUENCE [LARGE SCALE GENOMIC DNA]</scope>
    <source>
        <strain evidence="2">cv. 10/8</strain>
        <tissue evidence="1">Leaf</tissue>
    </source>
</reference>
<keyword evidence="2" id="KW-1185">Reference proteome</keyword>
<dbReference type="Proteomes" id="UP000265520">
    <property type="component" value="Unassembled WGS sequence"/>
</dbReference>
<organism evidence="1 2">
    <name type="scientific">Trifolium medium</name>
    <dbReference type="NCBI Taxonomy" id="97028"/>
    <lineage>
        <taxon>Eukaryota</taxon>
        <taxon>Viridiplantae</taxon>
        <taxon>Streptophyta</taxon>
        <taxon>Embryophyta</taxon>
        <taxon>Tracheophyta</taxon>
        <taxon>Spermatophyta</taxon>
        <taxon>Magnoliopsida</taxon>
        <taxon>eudicotyledons</taxon>
        <taxon>Gunneridae</taxon>
        <taxon>Pentapetalae</taxon>
        <taxon>rosids</taxon>
        <taxon>fabids</taxon>
        <taxon>Fabales</taxon>
        <taxon>Fabaceae</taxon>
        <taxon>Papilionoideae</taxon>
        <taxon>50 kb inversion clade</taxon>
        <taxon>NPAAA clade</taxon>
        <taxon>Hologalegina</taxon>
        <taxon>IRL clade</taxon>
        <taxon>Trifolieae</taxon>
        <taxon>Trifolium</taxon>
    </lineage>
</organism>